<dbReference type="EnsemblMetazoa" id="ACUA015933-RA">
    <property type="protein sequence ID" value="ACUA015933-PA"/>
    <property type="gene ID" value="ACUA015933"/>
</dbReference>
<organism evidence="1 2">
    <name type="scientific">Anopheles culicifacies</name>
    <dbReference type="NCBI Taxonomy" id="139723"/>
    <lineage>
        <taxon>Eukaryota</taxon>
        <taxon>Metazoa</taxon>
        <taxon>Ecdysozoa</taxon>
        <taxon>Arthropoda</taxon>
        <taxon>Hexapoda</taxon>
        <taxon>Insecta</taxon>
        <taxon>Pterygota</taxon>
        <taxon>Neoptera</taxon>
        <taxon>Endopterygota</taxon>
        <taxon>Diptera</taxon>
        <taxon>Nematocera</taxon>
        <taxon>Culicoidea</taxon>
        <taxon>Culicidae</taxon>
        <taxon>Anophelinae</taxon>
        <taxon>Anopheles</taxon>
        <taxon>culicifacies species complex</taxon>
    </lineage>
</organism>
<accession>A0A182MDZ7</accession>
<dbReference type="EMBL" id="AXCM01000266">
    <property type="status" value="NOT_ANNOTATED_CDS"/>
    <property type="molecule type" value="Genomic_DNA"/>
</dbReference>
<name>A0A182MDZ7_9DIPT</name>
<dbReference type="AlphaFoldDB" id="A0A182MDZ7"/>
<evidence type="ECO:0000313" key="1">
    <source>
        <dbReference type="EnsemblMetazoa" id="ACUA015933-PA"/>
    </source>
</evidence>
<evidence type="ECO:0000313" key="2">
    <source>
        <dbReference type="Proteomes" id="UP000075883"/>
    </source>
</evidence>
<keyword evidence="2" id="KW-1185">Reference proteome</keyword>
<reference evidence="2" key="1">
    <citation type="submission" date="2013-09" db="EMBL/GenBank/DDBJ databases">
        <title>The Genome Sequence of Anopheles culicifacies species A.</title>
        <authorList>
            <consortium name="The Broad Institute Genomics Platform"/>
            <person name="Neafsey D.E."/>
            <person name="Besansky N."/>
            <person name="Howell P."/>
            <person name="Walton C."/>
            <person name="Young S.K."/>
            <person name="Zeng Q."/>
            <person name="Gargeya S."/>
            <person name="Fitzgerald M."/>
            <person name="Haas B."/>
            <person name="Abouelleil A."/>
            <person name="Allen A.W."/>
            <person name="Alvarado L."/>
            <person name="Arachchi H.M."/>
            <person name="Berlin A.M."/>
            <person name="Chapman S.B."/>
            <person name="Gainer-Dewar J."/>
            <person name="Goldberg J."/>
            <person name="Griggs A."/>
            <person name="Gujja S."/>
            <person name="Hansen M."/>
            <person name="Howarth C."/>
            <person name="Imamovic A."/>
            <person name="Ireland A."/>
            <person name="Larimer J."/>
            <person name="McCowan C."/>
            <person name="Murphy C."/>
            <person name="Pearson M."/>
            <person name="Poon T.W."/>
            <person name="Priest M."/>
            <person name="Roberts A."/>
            <person name="Saif S."/>
            <person name="Shea T."/>
            <person name="Sisk P."/>
            <person name="Sykes S."/>
            <person name="Wortman J."/>
            <person name="Nusbaum C."/>
            <person name="Birren B."/>
        </authorList>
    </citation>
    <scope>NUCLEOTIDE SEQUENCE [LARGE SCALE GENOMIC DNA]</scope>
    <source>
        <strain evidence="2">A-37</strain>
    </source>
</reference>
<dbReference type="Proteomes" id="UP000075883">
    <property type="component" value="Unassembled WGS sequence"/>
</dbReference>
<proteinExistence type="predicted"/>
<sequence length="106" mass="11488">MCFHIPNASLCWLRDFTHVNTEDDDALDEADAATPVAALVPFTVLTRSWSWPCAKCSAVGSYGTEVPVSIISSSPSVILETLVALGALFADELAVNDDFFLLRLVR</sequence>
<dbReference type="VEuPathDB" id="VectorBase:ACUA015933"/>
<protein>
    <submittedName>
        <fullName evidence="1">Uncharacterized protein</fullName>
    </submittedName>
</protein>
<reference evidence="1" key="2">
    <citation type="submission" date="2020-05" db="UniProtKB">
        <authorList>
            <consortium name="EnsemblMetazoa"/>
        </authorList>
    </citation>
    <scope>IDENTIFICATION</scope>
    <source>
        <strain evidence="1">A-37</strain>
    </source>
</reference>